<dbReference type="EMBL" id="AFIG01000001">
    <property type="protein sequence ID" value="EGL56080.1"/>
    <property type="molecule type" value="Genomic_DNA"/>
</dbReference>
<comment type="function">
    <text evidence="2">Adenine glycosylase active on G-A mispairs. MutY also corrects error-prone DNA synthesis past GO lesions which are due to the oxidatively damaged form of guanine: 7,8-dihydro-8-oxoguanine (8-oxo-dGTP).</text>
</comment>
<dbReference type="InterPro" id="IPR011257">
    <property type="entry name" value="DNA_glycosylase"/>
</dbReference>
<dbReference type="NCBIfam" id="TIGR01084">
    <property type="entry name" value="mutY"/>
    <property type="match status" value="1"/>
</dbReference>
<dbReference type="AlphaFoldDB" id="F5SV20"/>
<dbReference type="InterPro" id="IPR029119">
    <property type="entry name" value="MutY_C"/>
</dbReference>
<dbReference type="GO" id="GO:0006284">
    <property type="term" value="P:base-excision repair"/>
    <property type="evidence" value="ECO:0007669"/>
    <property type="project" value="UniProtKB-UniRule"/>
</dbReference>
<dbReference type="eggNOG" id="COG1194">
    <property type="taxonomic scope" value="Bacteria"/>
</dbReference>
<evidence type="ECO:0000256" key="5">
    <source>
        <dbReference type="ARBA" id="ARBA00022023"/>
    </source>
</evidence>
<dbReference type="InterPro" id="IPR005760">
    <property type="entry name" value="A/G_AdeGlyc_MutY"/>
</dbReference>
<dbReference type="Gene3D" id="3.90.79.10">
    <property type="entry name" value="Nucleoside Triphosphate Pyrophosphohydrolase"/>
    <property type="match status" value="1"/>
</dbReference>
<evidence type="ECO:0000256" key="12">
    <source>
        <dbReference type="ARBA" id="ARBA00023204"/>
    </source>
</evidence>
<dbReference type="Gene3D" id="1.10.340.30">
    <property type="entry name" value="Hypothetical protein, domain 2"/>
    <property type="match status" value="1"/>
</dbReference>
<dbReference type="Pfam" id="PF00633">
    <property type="entry name" value="HHH"/>
    <property type="match status" value="1"/>
</dbReference>
<organism evidence="16 17">
    <name type="scientific">Methylophaga aminisulfidivorans MP</name>
    <dbReference type="NCBI Taxonomy" id="1026882"/>
    <lineage>
        <taxon>Bacteria</taxon>
        <taxon>Pseudomonadati</taxon>
        <taxon>Pseudomonadota</taxon>
        <taxon>Gammaproteobacteria</taxon>
        <taxon>Thiotrichales</taxon>
        <taxon>Piscirickettsiaceae</taxon>
        <taxon>Methylophaga</taxon>
    </lineage>
</organism>
<keyword evidence="9" id="KW-0378">Hydrolase</keyword>
<dbReference type="CDD" id="cd00056">
    <property type="entry name" value="ENDO3c"/>
    <property type="match status" value="1"/>
</dbReference>
<evidence type="ECO:0000313" key="17">
    <source>
        <dbReference type="Proteomes" id="UP000003544"/>
    </source>
</evidence>
<evidence type="ECO:0000256" key="1">
    <source>
        <dbReference type="ARBA" id="ARBA00000843"/>
    </source>
</evidence>
<dbReference type="Proteomes" id="UP000003544">
    <property type="component" value="Unassembled WGS sequence"/>
</dbReference>
<dbReference type="InterPro" id="IPR015797">
    <property type="entry name" value="NUDIX_hydrolase-like_dom_sf"/>
</dbReference>
<name>F5SV20_9GAMM</name>
<comment type="cofactor">
    <cofactor evidence="14">
        <name>[4Fe-4S] cluster</name>
        <dbReference type="ChEBI" id="CHEBI:49883"/>
    </cofactor>
    <text evidence="14">Binds 1 [4Fe-4S] cluster.</text>
</comment>
<evidence type="ECO:0000256" key="10">
    <source>
        <dbReference type="ARBA" id="ARBA00023004"/>
    </source>
</evidence>
<dbReference type="Pfam" id="PF14815">
    <property type="entry name" value="NUDIX_4"/>
    <property type="match status" value="1"/>
</dbReference>
<keyword evidence="8 14" id="KW-0227">DNA damage</keyword>
<dbReference type="EC" id="3.2.2.31" evidence="4 14"/>
<dbReference type="InterPro" id="IPR003265">
    <property type="entry name" value="HhH-GPD_domain"/>
</dbReference>
<dbReference type="FunFam" id="1.10.340.30:FF:000002">
    <property type="entry name" value="Adenine DNA glycosylase"/>
    <property type="match status" value="1"/>
</dbReference>
<keyword evidence="17" id="KW-1185">Reference proteome</keyword>
<dbReference type="CDD" id="cd03431">
    <property type="entry name" value="NUDIX_DNA_Glycosylase_C-MutY"/>
    <property type="match status" value="1"/>
</dbReference>
<dbReference type="InterPro" id="IPR044298">
    <property type="entry name" value="MIG/MutY"/>
</dbReference>
<dbReference type="GO" id="GO:0006298">
    <property type="term" value="P:mismatch repair"/>
    <property type="evidence" value="ECO:0007669"/>
    <property type="project" value="TreeGrafter"/>
</dbReference>
<evidence type="ECO:0000313" key="16">
    <source>
        <dbReference type="EMBL" id="EGL56080.1"/>
    </source>
</evidence>
<reference evidence="16 17" key="1">
    <citation type="journal article" date="2011" name="J. Bacteriol.">
        <title>Draft genome sequence of Methylophaga aminisulfidivorans MP T.</title>
        <authorList>
            <person name="Han G.H."/>
            <person name="Kim W."/>
            <person name="Chun J."/>
            <person name="Kim S.W."/>
        </authorList>
    </citation>
    <scope>NUCLEOTIDE SEQUENCE [LARGE SCALE GENOMIC DNA]</scope>
    <source>
        <strain evidence="17">MP(T)</strain>
    </source>
</reference>
<evidence type="ECO:0000256" key="3">
    <source>
        <dbReference type="ARBA" id="ARBA00008343"/>
    </source>
</evidence>
<dbReference type="Pfam" id="PF00730">
    <property type="entry name" value="HhH-GPD"/>
    <property type="match status" value="1"/>
</dbReference>
<dbReference type="NCBIfam" id="NF008132">
    <property type="entry name" value="PRK10880.1"/>
    <property type="match status" value="1"/>
</dbReference>
<keyword evidence="13 14" id="KW-0326">Glycosidase</keyword>
<dbReference type="InterPro" id="IPR000445">
    <property type="entry name" value="HhH_motif"/>
</dbReference>
<dbReference type="Gene3D" id="1.10.1670.10">
    <property type="entry name" value="Helix-hairpin-Helix base-excision DNA repair enzymes (C-terminal)"/>
    <property type="match status" value="1"/>
</dbReference>
<dbReference type="STRING" id="1026882.MAMP_03074"/>
<keyword evidence="11" id="KW-0411">Iron-sulfur</keyword>
<dbReference type="GO" id="GO:0032357">
    <property type="term" value="F:oxidized purine DNA binding"/>
    <property type="evidence" value="ECO:0007669"/>
    <property type="project" value="TreeGrafter"/>
</dbReference>
<evidence type="ECO:0000259" key="15">
    <source>
        <dbReference type="SMART" id="SM00478"/>
    </source>
</evidence>
<dbReference type="PANTHER" id="PTHR42944">
    <property type="entry name" value="ADENINE DNA GLYCOSYLASE"/>
    <property type="match status" value="1"/>
</dbReference>
<evidence type="ECO:0000256" key="9">
    <source>
        <dbReference type="ARBA" id="ARBA00022801"/>
    </source>
</evidence>
<proteinExistence type="inferred from homology"/>
<comment type="catalytic activity">
    <reaction evidence="1 14">
        <text>Hydrolyzes free adenine bases from 7,8-dihydro-8-oxoguanine:adenine mismatched double-stranded DNA, leaving an apurinic site.</text>
        <dbReference type="EC" id="3.2.2.31"/>
    </reaction>
</comment>
<evidence type="ECO:0000256" key="13">
    <source>
        <dbReference type="ARBA" id="ARBA00023295"/>
    </source>
</evidence>
<keyword evidence="10 14" id="KW-0408">Iron</keyword>
<dbReference type="SUPFAM" id="SSF55811">
    <property type="entry name" value="Nudix"/>
    <property type="match status" value="1"/>
</dbReference>
<keyword evidence="7" id="KW-0479">Metal-binding</keyword>
<keyword evidence="12" id="KW-0234">DNA repair</keyword>
<protein>
    <recommendedName>
        <fullName evidence="5 14">Adenine DNA glycosylase</fullName>
        <ecNumber evidence="4 14">3.2.2.31</ecNumber>
    </recommendedName>
</protein>
<dbReference type="InterPro" id="IPR023170">
    <property type="entry name" value="HhH_base_excis_C"/>
</dbReference>
<evidence type="ECO:0000256" key="8">
    <source>
        <dbReference type="ARBA" id="ARBA00022763"/>
    </source>
</evidence>
<evidence type="ECO:0000256" key="14">
    <source>
        <dbReference type="RuleBase" id="RU365096"/>
    </source>
</evidence>
<feature type="domain" description="HhH-GPD" evidence="15">
    <location>
        <begin position="43"/>
        <end position="194"/>
    </location>
</feature>
<comment type="similarity">
    <text evidence="3 14">Belongs to the Nth/MutY family.</text>
</comment>
<dbReference type="GO" id="GO:0035485">
    <property type="term" value="F:adenine/guanine mispair binding"/>
    <property type="evidence" value="ECO:0007669"/>
    <property type="project" value="TreeGrafter"/>
</dbReference>
<sequence>MKNMTTSFNFADALLDWFDHHGRKNLPWQQNPTPYHVWLSEIMLQQTQVATVIDYYNRFIHRFPDVQSLAKAKQDDVLAYWSGLGYYARARNLHKTAQIVSEEYTGRFPKTLEELINLPGIGRSTAGAILTLGYHQKYPILDGNVKRVLTRFFAISGWPGNKKVEDNLWQKAESLLPDKRIANYIQAQMDLGATLCTRSKPDCPDCPLQSHCLAYNTASPTDYPEKKPKKTIPTRTCYWLVCQNGDELFLEQRPSAGIWGGLWSFPERQEKEELIAYCERTFHFSVDNIEQLPELTHVFSHFKLTIRPLLITSRPKGVTDKSVGNWYKIDDIMQLGLPAPVRSFLHTLQ</sequence>
<comment type="caution">
    <text evidence="16">The sequence shown here is derived from an EMBL/GenBank/DDBJ whole genome shotgun (WGS) entry which is preliminary data.</text>
</comment>
<accession>F5SV20</accession>
<keyword evidence="6" id="KW-0004">4Fe-4S</keyword>
<evidence type="ECO:0000256" key="7">
    <source>
        <dbReference type="ARBA" id="ARBA00022723"/>
    </source>
</evidence>
<dbReference type="PANTHER" id="PTHR42944:SF1">
    <property type="entry name" value="ADENINE DNA GLYCOSYLASE"/>
    <property type="match status" value="1"/>
</dbReference>
<evidence type="ECO:0000256" key="2">
    <source>
        <dbReference type="ARBA" id="ARBA00002933"/>
    </source>
</evidence>
<evidence type="ECO:0000256" key="4">
    <source>
        <dbReference type="ARBA" id="ARBA00012045"/>
    </source>
</evidence>
<dbReference type="GO" id="GO:0046872">
    <property type="term" value="F:metal ion binding"/>
    <property type="evidence" value="ECO:0007669"/>
    <property type="project" value="UniProtKB-UniRule"/>
</dbReference>
<dbReference type="GO" id="GO:0034039">
    <property type="term" value="F:8-oxo-7,8-dihydroguanine DNA N-glycosylase activity"/>
    <property type="evidence" value="ECO:0007669"/>
    <property type="project" value="TreeGrafter"/>
</dbReference>
<evidence type="ECO:0000256" key="11">
    <source>
        <dbReference type="ARBA" id="ARBA00023014"/>
    </source>
</evidence>
<dbReference type="GO" id="GO:0000701">
    <property type="term" value="F:purine-specific mismatch base pair DNA N-glycosylase activity"/>
    <property type="evidence" value="ECO:0007669"/>
    <property type="project" value="UniProtKB-EC"/>
</dbReference>
<gene>
    <name evidence="16" type="ORF">MAMP_03074</name>
</gene>
<dbReference type="GO" id="GO:0051539">
    <property type="term" value="F:4 iron, 4 sulfur cluster binding"/>
    <property type="evidence" value="ECO:0007669"/>
    <property type="project" value="UniProtKB-UniRule"/>
</dbReference>
<dbReference type="SMART" id="SM00478">
    <property type="entry name" value="ENDO3c"/>
    <property type="match status" value="1"/>
</dbReference>
<evidence type="ECO:0000256" key="6">
    <source>
        <dbReference type="ARBA" id="ARBA00022485"/>
    </source>
</evidence>
<dbReference type="SUPFAM" id="SSF48150">
    <property type="entry name" value="DNA-glycosylase"/>
    <property type="match status" value="1"/>
</dbReference>